<dbReference type="InterPro" id="IPR014747">
    <property type="entry name" value="Bac_photo_RC_H_C"/>
</dbReference>
<dbReference type="RefSeq" id="WP_106659762.1">
    <property type="nucleotide sequence ID" value="NZ_PJEO01000035.1"/>
</dbReference>
<sequence length="223" mass="26468">MATENKKHLYYLNELSDYKISDGYPDVRGWDVKDFDNRVIGKVDNLLVNQDSQRVVYLDIEVDKSIIDANHDPYGRPNNKDLKEFVNKDGENHIILPIGLVDLNSDSNYVYTDIIDHRTFTETKRIRKGDTVGRNYERMVMSSYNRKTEKKPYTEPVLVEEENEYNNNLNEEKIREIVRDEMRTYRSEMNNDYSDNNLVGDNGYSDDDSFYDRPEFDDNRFLR</sequence>
<name>A0A2N3HJF5_9FLAO</name>
<dbReference type="GO" id="GO:0019684">
    <property type="term" value="P:photosynthesis, light reaction"/>
    <property type="evidence" value="ECO:0007669"/>
    <property type="project" value="InterPro"/>
</dbReference>
<gene>
    <name evidence="2" type="ORF">CSW08_10085</name>
</gene>
<dbReference type="GO" id="GO:0030077">
    <property type="term" value="C:plasma membrane light-harvesting complex"/>
    <property type="evidence" value="ECO:0007669"/>
    <property type="project" value="InterPro"/>
</dbReference>
<dbReference type="AlphaFoldDB" id="A0A2N3HJF5"/>
<dbReference type="EMBL" id="PJEO01000035">
    <property type="protein sequence ID" value="PKQ45053.1"/>
    <property type="molecule type" value="Genomic_DNA"/>
</dbReference>
<protein>
    <submittedName>
        <fullName evidence="2">Photosystem reaction center subunit H</fullName>
    </submittedName>
</protein>
<evidence type="ECO:0000313" key="3">
    <source>
        <dbReference type="Proteomes" id="UP000233435"/>
    </source>
</evidence>
<dbReference type="SUPFAM" id="SSF50346">
    <property type="entry name" value="PRC-barrel domain"/>
    <property type="match status" value="1"/>
</dbReference>
<comment type="caution">
    <text evidence="2">The sequence shown here is derived from an EMBL/GenBank/DDBJ whole genome shotgun (WGS) entry which is preliminary data.</text>
</comment>
<dbReference type="InterPro" id="IPR011033">
    <property type="entry name" value="PRC_barrel-like_sf"/>
</dbReference>
<organism evidence="2 3">
    <name type="scientific">Confluentibacter flavum</name>
    <dbReference type="NCBI Taxonomy" id="1909700"/>
    <lineage>
        <taxon>Bacteria</taxon>
        <taxon>Pseudomonadati</taxon>
        <taxon>Bacteroidota</taxon>
        <taxon>Flavobacteriia</taxon>
        <taxon>Flavobacteriales</taxon>
        <taxon>Flavobacteriaceae</taxon>
        <taxon>Confluentibacter</taxon>
    </lineage>
</organism>
<keyword evidence="3" id="KW-1185">Reference proteome</keyword>
<dbReference type="Gene3D" id="3.90.50.10">
    <property type="entry name" value="Photosynthetic Reaction Center, subunit H, domain 2"/>
    <property type="match status" value="1"/>
</dbReference>
<proteinExistence type="predicted"/>
<dbReference type="Proteomes" id="UP000233435">
    <property type="component" value="Unassembled WGS sequence"/>
</dbReference>
<evidence type="ECO:0000313" key="2">
    <source>
        <dbReference type="EMBL" id="PKQ45053.1"/>
    </source>
</evidence>
<dbReference type="OrthoDB" id="1422173at2"/>
<evidence type="ECO:0000256" key="1">
    <source>
        <dbReference type="SAM" id="MobiDB-lite"/>
    </source>
</evidence>
<accession>A0A2N3HJF5</accession>
<feature type="compositionally biased region" description="Polar residues" evidence="1">
    <location>
        <begin position="190"/>
        <end position="199"/>
    </location>
</feature>
<feature type="region of interest" description="Disordered" evidence="1">
    <location>
        <begin position="190"/>
        <end position="211"/>
    </location>
</feature>
<reference evidence="2 3" key="1">
    <citation type="submission" date="2017-12" db="EMBL/GenBank/DDBJ databases">
        <title>Confluentibacter flavum sp. nov., isolated from the saline lake.</title>
        <authorList>
            <person name="Yu L."/>
        </authorList>
    </citation>
    <scope>NUCLEOTIDE SEQUENCE [LARGE SCALE GENOMIC DNA]</scope>
    <source>
        <strain evidence="2 3">3B</strain>
    </source>
</reference>